<feature type="compositionally biased region" description="Low complexity" evidence="1">
    <location>
        <begin position="27"/>
        <end position="37"/>
    </location>
</feature>
<evidence type="ECO:0000313" key="2">
    <source>
        <dbReference type="EMBL" id="CAK0887884.1"/>
    </source>
</evidence>
<feature type="compositionally biased region" description="Low complexity" evidence="1">
    <location>
        <begin position="267"/>
        <end position="280"/>
    </location>
</feature>
<organism evidence="2 3">
    <name type="scientific">Prorocentrum cordatum</name>
    <dbReference type="NCBI Taxonomy" id="2364126"/>
    <lineage>
        <taxon>Eukaryota</taxon>
        <taxon>Sar</taxon>
        <taxon>Alveolata</taxon>
        <taxon>Dinophyceae</taxon>
        <taxon>Prorocentrales</taxon>
        <taxon>Prorocentraceae</taxon>
        <taxon>Prorocentrum</taxon>
    </lineage>
</organism>
<comment type="caution">
    <text evidence="2">The sequence shown here is derived from an EMBL/GenBank/DDBJ whole genome shotgun (WGS) entry which is preliminary data.</text>
</comment>
<feature type="compositionally biased region" description="Basic residues" evidence="1">
    <location>
        <begin position="257"/>
        <end position="266"/>
    </location>
</feature>
<evidence type="ECO:0000313" key="3">
    <source>
        <dbReference type="Proteomes" id="UP001189429"/>
    </source>
</evidence>
<feature type="non-terminal residue" evidence="2">
    <location>
        <position position="1"/>
    </location>
</feature>
<gene>
    <name evidence="2" type="ORF">PCOR1329_LOCUS68805</name>
</gene>
<protein>
    <submittedName>
        <fullName evidence="2">Uncharacterized protein</fullName>
    </submittedName>
</protein>
<feature type="compositionally biased region" description="Pro residues" evidence="1">
    <location>
        <begin position="229"/>
        <end position="241"/>
    </location>
</feature>
<proteinExistence type="predicted"/>
<sequence>GRPARAVAGAGGTEPRGRRLRFRARGGRAQQRELGAARQRRAAAEGPASLSGAHLAPYQEGAWPMVQVPPHCVVFPTFFMPIVVHAPAAVAGAASCGEAEHASEQQYVQPGQHMVLLPHQLGDVASEALAPAAAGLRAPAPAHTGRTGASRRQRRRLLRANTAAEQQRSPQQQPSHGGSGLRPAAQAAVSKLMLGGGPAAPGASAGAAQLTAPAARLDALEPEPEAPVLWPPTPESTPPGTPRAGEAGLWAPLALGRRPRRRRLARTSRPAPRPWTARRP</sequence>
<feature type="region of interest" description="Disordered" evidence="1">
    <location>
        <begin position="161"/>
        <end position="184"/>
    </location>
</feature>
<name>A0ABN9WMQ1_9DINO</name>
<feature type="compositionally biased region" description="Polar residues" evidence="1">
    <location>
        <begin position="163"/>
        <end position="176"/>
    </location>
</feature>
<keyword evidence="3" id="KW-1185">Reference proteome</keyword>
<reference evidence="2" key="1">
    <citation type="submission" date="2023-10" db="EMBL/GenBank/DDBJ databases">
        <authorList>
            <person name="Chen Y."/>
            <person name="Shah S."/>
            <person name="Dougan E. K."/>
            <person name="Thang M."/>
            <person name="Chan C."/>
        </authorList>
    </citation>
    <scope>NUCLEOTIDE SEQUENCE [LARGE SCALE GENOMIC DNA]</scope>
</reference>
<dbReference type="Proteomes" id="UP001189429">
    <property type="component" value="Unassembled WGS sequence"/>
</dbReference>
<feature type="region of interest" description="Disordered" evidence="1">
    <location>
        <begin position="219"/>
        <end position="280"/>
    </location>
</feature>
<accession>A0ABN9WMQ1</accession>
<feature type="region of interest" description="Disordered" evidence="1">
    <location>
        <begin position="1"/>
        <end position="50"/>
    </location>
</feature>
<dbReference type="EMBL" id="CAUYUJ010018994">
    <property type="protein sequence ID" value="CAK0887884.1"/>
    <property type="molecule type" value="Genomic_DNA"/>
</dbReference>
<evidence type="ECO:0000256" key="1">
    <source>
        <dbReference type="SAM" id="MobiDB-lite"/>
    </source>
</evidence>